<protein>
    <submittedName>
        <fullName evidence="2">Uncharacterized protein</fullName>
    </submittedName>
</protein>
<sequence length="296" mass="31610">VTEAELLEEPQAIGRPTAGVSSATPTTAGEARSLGTPLLADLLTVGRPAGVEPAAVPAAAAGAGSAIPASVTIAGETDTEADPEPIRAARKRHPFVRLPTRAPAIPHYLYIDFKAAVGSSQSNPRSAVRLLRQVHDLLAQQTLLAEDMVELVEITEGLVSHAVSRQGADLSEMENFRAVSRLGIRFLVLDAVVSVLIVLGQSPNPDDWERFVSTISHAMPRHAAGQKFRGQAAFFAELTAQLCSGIQKLKRGRRPAPADLLKVKRMLFCSSFSPAYFKEGSFDKWRLDDSSATDGP</sequence>
<proteinExistence type="predicted"/>
<evidence type="ECO:0000256" key="1">
    <source>
        <dbReference type="SAM" id="MobiDB-lite"/>
    </source>
</evidence>
<dbReference type="VEuPathDB" id="ToxoDB:EAH_00052740"/>
<evidence type="ECO:0000313" key="2">
    <source>
        <dbReference type="EMBL" id="CDI84465.1"/>
    </source>
</evidence>
<dbReference type="OMA" id="TISHAMP"/>
<gene>
    <name evidence="2" type="ORF">EAH_00052740</name>
</gene>
<accession>U6GW89</accession>
<feature type="non-terminal residue" evidence="2">
    <location>
        <position position="1"/>
    </location>
</feature>
<keyword evidence="3" id="KW-1185">Reference proteome</keyword>
<feature type="region of interest" description="Disordered" evidence="1">
    <location>
        <begin position="1"/>
        <end position="32"/>
    </location>
</feature>
<evidence type="ECO:0000313" key="3">
    <source>
        <dbReference type="Proteomes" id="UP000018050"/>
    </source>
</evidence>
<dbReference type="RefSeq" id="XP_013246571.1">
    <property type="nucleotide sequence ID" value="XM_013391117.1"/>
</dbReference>
<reference evidence="2" key="2">
    <citation type="submission" date="2013-10" db="EMBL/GenBank/DDBJ databases">
        <authorList>
            <person name="Aslett M."/>
        </authorList>
    </citation>
    <scope>NUCLEOTIDE SEQUENCE [LARGE SCALE GENOMIC DNA]</scope>
    <source>
        <strain evidence="2">Houghton</strain>
    </source>
</reference>
<dbReference type="GeneID" id="25273344"/>
<reference evidence="2" key="1">
    <citation type="submission" date="2013-10" db="EMBL/GenBank/DDBJ databases">
        <title>Genomic analysis of the causative agents of coccidiosis in chickens.</title>
        <authorList>
            <person name="Reid A.J."/>
            <person name="Blake D."/>
            <person name="Billington K."/>
            <person name="Browne H."/>
            <person name="Dunn M."/>
            <person name="Hung S."/>
            <person name="Kawahara F."/>
            <person name="Miranda-Saavedra D."/>
            <person name="Mourier T."/>
            <person name="Nagra H."/>
            <person name="Otto T.D."/>
            <person name="Rawlings N."/>
            <person name="Sanchez A."/>
            <person name="Sanders M."/>
            <person name="Subramaniam C."/>
            <person name="Tay Y."/>
            <person name="Dear P."/>
            <person name="Doerig C."/>
            <person name="Gruber A."/>
            <person name="Parkinson J."/>
            <person name="Shirley M."/>
            <person name="Wan K.L."/>
            <person name="Berriman M."/>
            <person name="Tomley F."/>
            <person name="Pain A."/>
        </authorList>
    </citation>
    <scope>NUCLEOTIDE SEQUENCE [LARGE SCALE GENOMIC DNA]</scope>
    <source>
        <strain evidence="2">Houghton</strain>
    </source>
</reference>
<dbReference type="OrthoDB" id="348356at2759"/>
<organism evidence="2 3">
    <name type="scientific">Eimeria acervulina</name>
    <name type="common">Coccidian parasite</name>
    <dbReference type="NCBI Taxonomy" id="5801"/>
    <lineage>
        <taxon>Eukaryota</taxon>
        <taxon>Sar</taxon>
        <taxon>Alveolata</taxon>
        <taxon>Apicomplexa</taxon>
        <taxon>Conoidasida</taxon>
        <taxon>Coccidia</taxon>
        <taxon>Eucoccidiorida</taxon>
        <taxon>Eimeriorina</taxon>
        <taxon>Eimeriidae</taxon>
        <taxon>Eimeria</taxon>
    </lineage>
</organism>
<dbReference type="EMBL" id="HG673686">
    <property type="protein sequence ID" value="CDI84465.1"/>
    <property type="molecule type" value="Genomic_DNA"/>
</dbReference>
<dbReference type="AlphaFoldDB" id="U6GW89"/>
<name>U6GW89_EIMAC</name>
<dbReference type="Proteomes" id="UP000018050">
    <property type="component" value="Unassembled WGS sequence"/>
</dbReference>